<protein>
    <recommendedName>
        <fullName evidence="5">Lipoprotein</fullName>
    </recommendedName>
</protein>
<evidence type="ECO:0000256" key="2">
    <source>
        <dbReference type="SAM" id="Phobius"/>
    </source>
</evidence>
<keyword evidence="2" id="KW-0472">Membrane</keyword>
<keyword evidence="4" id="KW-1185">Reference proteome</keyword>
<evidence type="ECO:0008006" key="5">
    <source>
        <dbReference type="Google" id="ProtNLM"/>
    </source>
</evidence>
<reference evidence="4" key="1">
    <citation type="submission" date="2018-09" db="EMBL/GenBank/DDBJ databases">
        <title>Complete genome sequence of Streptococcus sp. KCOM 2890 (=JS71).</title>
        <authorList>
            <person name="Kook J.-K."/>
            <person name="Park S.-N."/>
            <person name="Lim Y.K."/>
        </authorList>
    </citation>
    <scope>NUCLEOTIDE SEQUENCE [LARGE SCALE GENOMIC DNA]</scope>
    <source>
        <strain evidence="4">JS71</strain>
    </source>
</reference>
<sequence length="265" mass="29517">MNMNQSQAPFGVPETGNQKKPGKGLLIACVSVFAVLGVIAGLFLGRSFGATNAKSSEPALHPTANAGESKRDQAGKYIDPEEAEFSWNIDDLADLEFGTYETPDLGTSIEDVVDVHGKALKGTFRKDKIDLEWGELQEDQDDTLTSYRTVREMRLTFQKKGDNYYLKNLYYLGNHKEAEDDFMTSSYYDKLKVGDAKTGKDGVSYKEVIKDHTISSLSMSADEDYKTKDIVTTMTVNIKSSSSSEYRLTFVRQSDGDFLLSEKKL</sequence>
<feature type="region of interest" description="Disordered" evidence="1">
    <location>
        <begin position="54"/>
        <end position="74"/>
    </location>
</feature>
<dbReference type="RefSeq" id="WP_023024619.1">
    <property type="nucleotide sequence ID" value="NZ_CP032620.1"/>
</dbReference>
<dbReference type="Proteomes" id="UP000277293">
    <property type="component" value="Chromosome"/>
</dbReference>
<proteinExistence type="predicted"/>
<keyword evidence="2" id="KW-0812">Transmembrane</keyword>
<evidence type="ECO:0000256" key="1">
    <source>
        <dbReference type="SAM" id="MobiDB-lite"/>
    </source>
</evidence>
<organism evidence="3 4">
    <name type="scientific">Streptococcus koreensis</name>
    <dbReference type="NCBI Taxonomy" id="2382163"/>
    <lineage>
        <taxon>Bacteria</taxon>
        <taxon>Bacillati</taxon>
        <taxon>Bacillota</taxon>
        <taxon>Bacilli</taxon>
        <taxon>Lactobacillales</taxon>
        <taxon>Streptococcaceae</taxon>
        <taxon>Streptococcus</taxon>
    </lineage>
</organism>
<accession>A0ABM6Z925</accession>
<keyword evidence="2" id="KW-1133">Transmembrane helix</keyword>
<feature type="transmembrane region" description="Helical" evidence="2">
    <location>
        <begin position="25"/>
        <end position="45"/>
    </location>
</feature>
<name>A0ABM6Z925_9STRE</name>
<gene>
    <name evidence="3" type="ORF">D7D50_03790</name>
</gene>
<dbReference type="EMBL" id="CP032620">
    <property type="protein sequence ID" value="AYF93770.1"/>
    <property type="molecule type" value="Genomic_DNA"/>
</dbReference>
<evidence type="ECO:0000313" key="4">
    <source>
        <dbReference type="Proteomes" id="UP000277293"/>
    </source>
</evidence>
<evidence type="ECO:0000313" key="3">
    <source>
        <dbReference type="EMBL" id="AYF93770.1"/>
    </source>
</evidence>